<accession>A0A4R9M4S8</accession>
<comment type="caution">
    <text evidence="1">The sequence shown here is derived from an EMBL/GenBank/DDBJ whole genome shotgun (WGS) entry which is preliminary data.</text>
</comment>
<name>A0A4R9M4S8_9LEPT</name>
<protein>
    <submittedName>
        <fullName evidence="1">DUF262 domain-containing protein</fullName>
    </submittedName>
</protein>
<evidence type="ECO:0000313" key="2">
    <source>
        <dbReference type="Proteomes" id="UP000298058"/>
    </source>
</evidence>
<reference evidence="1" key="1">
    <citation type="journal article" date="2019" name="PLoS Negl. Trop. Dis.">
        <title>Revisiting the worldwide diversity of Leptospira species in the environment.</title>
        <authorList>
            <person name="Vincent A.T."/>
            <person name="Schiettekatte O."/>
            <person name="Bourhy P."/>
            <person name="Veyrier F.J."/>
            <person name="Picardeau M."/>
        </authorList>
    </citation>
    <scope>NUCLEOTIDE SEQUENCE [LARGE SCALE GENOMIC DNA]</scope>
    <source>
        <strain evidence="1">201300427</strain>
    </source>
</reference>
<dbReference type="AlphaFoldDB" id="A0A4R9M4S8"/>
<dbReference type="RefSeq" id="WP_135759406.1">
    <property type="nucleotide sequence ID" value="NZ_RQHW01000015.1"/>
</dbReference>
<sequence length="597" mass="63471">MKINYLPVILSLCLFLGTCKSTQDQDQEDPLKNSKKLIIGGHKSLFFQGAIPVKGTSIKFIPPMEEAEIFIFGQRIGFAKQEFSKSVLKAKESVVVVKEGSKMSWSAAKTINDQGKATGAFLQKHATEPGIYIMYDSVAESYGIIGSSFEKGISAHNNIVNQSELLRKEWNEWAEMKLKDPEVKEDPKHFSKKMKSYKTKFEDVLGSFVYGYVNLDESLKSAWDESYEDFNDGSWKDHYKDMSHLRSDVSHEISSKWQETIFDFGSQTKSELQSAYKDLESIADGKSLGIALLSAFAKTTKGLFYDGIIEPIGAVGILSVGYVGVNTVIYPAAVATVGAKTGLYFLAETFTLAGKGVVYIIAPNVKLALGALLGSTGLVVAISAKSFQYGSETTGKGLRKTSAYSVKGAGIITEKSGKYLLAPASLVGVTATQSVIGGGLALGGTATGATITAAGATMQTTSYAVGGTSAAVVGTTGSVTSFGVGTSYGVYQLTKAIGIPSGVLLGSGVVLGYEAIAQISAHSVLAVADCSYLVLSLEGGKWVVYGVKDVTNQATGLMAGAVIDLDQVRKDGNTIVKVPLEEGEAEKILDPKRSKKK</sequence>
<dbReference type="Proteomes" id="UP000298058">
    <property type="component" value="Unassembled WGS sequence"/>
</dbReference>
<dbReference type="EMBL" id="RQHW01000015">
    <property type="protein sequence ID" value="TGN20249.1"/>
    <property type="molecule type" value="Genomic_DNA"/>
</dbReference>
<gene>
    <name evidence="1" type="ORF">EHS15_04755</name>
</gene>
<organism evidence="1 2">
    <name type="scientific">Leptospira idonii</name>
    <dbReference type="NCBI Taxonomy" id="1193500"/>
    <lineage>
        <taxon>Bacteria</taxon>
        <taxon>Pseudomonadati</taxon>
        <taxon>Spirochaetota</taxon>
        <taxon>Spirochaetia</taxon>
        <taxon>Leptospirales</taxon>
        <taxon>Leptospiraceae</taxon>
        <taxon>Leptospira</taxon>
    </lineage>
</organism>
<evidence type="ECO:0000313" key="1">
    <source>
        <dbReference type="EMBL" id="TGN20249.1"/>
    </source>
</evidence>
<keyword evidence="2" id="KW-1185">Reference proteome</keyword>
<dbReference type="OrthoDB" id="314615at2"/>
<proteinExistence type="predicted"/>